<reference evidence="2 3" key="1">
    <citation type="submission" date="2019-01" db="EMBL/GenBank/DDBJ databases">
        <title>A draft genome assembly of the solar-powered sea slug Elysia chlorotica.</title>
        <authorList>
            <person name="Cai H."/>
            <person name="Li Q."/>
            <person name="Fang X."/>
            <person name="Li J."/>
            <person name="Curtis N.E."/>
            <person name="Altenburger A."/>
            <person name="Shibata T."/>
            <person name="Feng M."/>
            <person name="Maeda T."/>
            <person name="Schwartz J.A."/>
            <person name="Shigenobu S."/>
            <person name="Lundholm N."/>
            <person name="Nishiyama T."/>
            <person name="Yang H."/>
            <person name="Hasebe M."/>
            <person name="Li S."/>
            <person name="Pierce S.K."/>
            <person name="Wang J."/>
        </authorList>
    </citation>
    <scope>NUCLEOTIDE SEQUENCE [LARGE SCALE GENOMIC DNA]</scope>
    <source>
        <strain evidence="2">EC2010</strain>
        <tissue evidence="2">Whole organism of an adult</tissue>
    </source>
</reference>
<sequence>RIPRSSASVSSDLGQNALAPANVTNGKILTFCRLQIKVGWNSHLVPADDPSLDIPPSLSAHGIGMERTEFGEIVSKVSGIVNGANKLPWLLSAQPMAALLLAGGLWLPAFIAILVVHVDESSG</sequence>
<keyword evidence="3" id="KW-1185">Reference proteome</keyword>
<feature type="transmembrane region" description="Helical" evidence="1">
    <location>
        <begin position="96"/>
        <end position="118"/>
    </location>
</feature>
<dbReference type="EMBL" id="RQTK01000833">
    <property type="protein sequence ID" value="RUS74414.1"/>
    <property type="molecule type" value="Genomic_DNA"/>
</dbReference>
<proteinExistence type="predicted"/>
<evidence type="ECO:0000313" key="2">
    <source>
        <dbReference type="EMBL" id="RUS74414.1"/>
    </source>
</evidence>
<evidence type="ECO:0000256" key="1">
    <source>
        <dbReference type="SAM" id="Phobius"/>
    </source>
</evidence>
<dbReference type="Proteomes" id="UP000271974">
    <property type="component" value="Unassembled WGS sequence"/>
</dbReference>
<feature type="non-terminal residue" evidence="2">
    <location>
        <position position="123"/>
    </location>
</feature>
<comment type="caution">
    <text evidence="2">The sequence shown here is derived from an EMBL/GenBank/DDBJ whole genome shotgun (WGS) entry which is preliminary data.</text>
</comment>
<protein>
    <submittedName>
        <fullName evidence="2">Uncharacterized protein</fullName>
    </submittedName>
</protein>
<gene>
    <name evidence="2" type="ORF">EGW08_017832</name>
</gene>
<evidence type="ECO:0000313" key="3">
    <source>
        <dbReference type="Proteomes" id="UP000271974"/>
    </source>
</evidence>
<name>A0A3S0ZSV3_ELYCH</name>
<feature type="non-terminal residue" evidence="2">
    <location>
        <position position="1"/>
    </location>
</feature>
<accession>A0A3S0ZSV3</accession>
<dbReference type="AlphaFoldDB" id="A0A3S0ZSV3"/>
<keyword evidence="1" id="KW-1133">Transmembrane helix</keyword>
<organism evidence="2 3">
    <name type="scientific">Elysia chlorotica</name>
    <name type="common">Eastern emerald elysia</name>
    <name type="synonym">Sea slug</name>
    <dbReference type="NCBI Taxonomy" id="188477"/>
    <lineage>
        <taxon>Eukaryota</taxon>
        <taxon>Metazoa</taxon>
        <taxon>Spiralia</taxon>
        <taxon>Lophotrochozoa</taxon>
        <taxon>Mollusca</taxon>
        <taxon>Gastropoda</taxon>
        <taxon>Heterobranchia</taxon>
        <taxon>Euthyneura</taxon>
        <taxon>Panpulmonata</taxon>
        <taxon>Sacoglossa</taxon>
        <taxon>Placobranchoidea</taxon>
        <taxon>Plakobranchidae</taxon>
        <taxon>Elysia</taxon>
    </lineage>
</organism>
<keyword evidence="1" id="KW-0472">Membrane</keyword>
<keyword evidence="1" id="KW-0812">Transmembrane</keyword>
<dbReference type="OrthoDB" id="1081807at2759"/>